<dbReference type="EMBL" id="FQXD01000008">
    <property type="protein sequence ID" value="SHH51567.1"/>
    <property type="molecule type" value="Genomic_DNA"/>
</dbReference>
<dbReference type="Gene3D" id="3.30.420.40">
    <property type="match status" value="2"/>
</dbReference>
<evidence type="ECO:0000256" key="4">
    <source>
        <dbReference type="ARBA" id="ARBA00022723"/>
    </source>
</evidence>
<keyword evidence="9" id="KW-0460">Magnesium</keyword>
<dbReference type="InterPro" id="IPR051804">
    <property type="entry name" value="Carb_Metab_Reg_Kinase/Isom"/>
</dbReference>
<evidence type="ECO:0000256" key="7">
    <source>
        <dbReference type="ARBA" id="ARBA00022833"/>
    </source>
</evidence>
<sequence length="286" mass="31596">MLIGAMEAGGTKFVCAVGDENGNILQKTSFPTVSPEDTLASAKQFFSSFKMEALGVGTFGPVDLNKNSKTYGSILNTPKTKWRYYPLLEKLQSEYNIPVYLDTDVNTACLGEYYYGAGKHAESCLYMTVGTGIGAGFVGEGKVFQGKNHPEMGHMLLKQHLNDTFVGSCPSHRSCFEGLASGTAIEKRYGRKANLLTHLDEVWEIEAYYLAQGLMNIYVILSPEKMVIGGGVMKQERLYAMVREQFMKLLNDYLEVNDVDELIVPPKLDDEQAVKGAIALAVKNKR</sequence>
<comment type="similarity">
    <text evidence="2">Belongs to the ROK (NagC/XylR) family.</text>
</comment>
<dbReference type="InterPro" id="IPR000600">
    <property type="entry name" value="ROK"/>
</dbReference>
<evidence type="ECO:0000256" key="8">
    <source>
        <dbReference type="ARBA" id="ARBA00022840"/>
    </source>
</evidence>
<dbReference type="AlphaFoldDB" id="A0A1M5TLD6"/>
<dbReference type="FunFam" id="3.30.420.40:FF:000153">
    <property type="entry name" value="Putative fructokinase"/>
    <property type="match status" value="1"/>
</dbReference>
<gene>
    <name evidence="13" type="ORF">SAMN05421807_10856</name>
</gene>
<keyword evidence="6 13" id="KW-0418">Kinase</keyword>
<keyword evidence="7" id="KW-0862">Zinc</keyword>
<dbReference type="Pfam" id="PF00480">
    <property type="entry name" value="ROK"/>
    <property type="match status" value="1"/>
</dbReference>
<dbReference type="EC" id="2.7.1.4" evidence="11"/>
<dbReference type="FunFam" id="3.30.420.40:FF:000136">
    <property type="entry name" value="Putative fructokinase"/>
    <property type="match status" value="1"/>
</dbReference>
<evidence type="ECO:0000256" key="1">
    <source>
        <dbReference type="ARBA" id="ARBA00001946"/>
    </source>
</evidence>
<dbReference type="GO" id="GO:0008865">
    <property type="term" value="F:fructokinase activity"/>
    <property type="evidence" value="ECO:0007669"/>
    <property type="project" value="UniProtKB-EC"/>
</dbReference>
<accession>A0A1M5TLD6</accession>
<evidence type="ECO:0000256" key="11">
    <source>
        <dbReference type="ARBA" id="ARBA00038887"/>
    </source>
</evidence>
<comment type="catalytic activity">
    <reaction evidence="12">
        <text>D-fructose + ATP = D-fructose 6-phosphate + ADP + H(+)</text>
        <dbReference type="Rhea" id="RHEA:16125"/>
        <dbReference type="ChEBI" id="CHEBI:15378"/>
        <dbReference type="ChEBI" id="CHEBI:30616"/>
        <dbReference type="ChEBI" id="CHEBI:37721"/>
        <dbReference type="ChEBI" id="CHEBI:61527"/>
        <dbReference type="ChEBI" id="CHEBI:456216"/>
        <dbReference type="EC" id="2.7.1.4"/>
    </reaction>
</comment>
<keyword evidence="14" id="KW-1185">Reference proteome</keyword>
<reference evidence="14" key="1">
    <citation type="submission" date="2016-11" db="EMBL/GenBank/DDBJ databases">
        <authorList>
            <person name="Varghese N."/>
            <person name="Submissions S."/>
        </authorList>
    </citation>
    <scope>NUCLEOTIDE SEQUENCE [LARGE SCALE GENOMIC DNA]</scope>
    <source>
        <strain evidence="14">CGMCC 1.6496</strain>
    </source>
</reference>
<name>A0A1M5TLD6_9BACI</name>
<dbReference type="GO" id="GO:0005524">
    <property type="term" value="F:ATP binding"/>
    <property type="evidence" value="ECO:0007669"/>
    <property type="project" value="UniProtKB-KW"/>
</dbReference>
<keyword evidence="3" id="KW-0808">Transferase</keyword>
<dbReference type="PANTHER" id="PTHR42742:SF3">
    <property type="entry name" value="FRUCTOKINASE"/>
    <property type="match status" value="1"/>
</dbReference>
<dbReference type="Proteomes" id="UP000184079">
    <property type="component" value="Unassembled WGS sequence"/>
</dbReference>
<dbReference type="OrthoDB" id="9783435at2"/>
<comment type="cofactor">
    <cofactor evidence="1">
        <name>Mg(2+)</name>
        <dbReference type="ChEBI" id="CHEBI:18420"/>
    </cofactor>
</comment>
<organism evidence="13 14">
    <name type="scientific">Virgibacillus chiguensis</name>
    <dbReference type="NCBI Taxonomy" id="411959"/>
    <lineage>
        <taxon>Bacteria</taxon>
        <taxon>Bacillati</taxon>
        <taxon>Bacillota</taxon>
        <taxon>Bacilli</taxon>
        <taxon>Bacillales</taxon>
        <taxon>Bacillaceae</taxon>
        <taxon>Virgibacillus</taxon>
    </lineage>
</organism>
<evidence type="ECO:0000256" key="3">
    <source>
        <dbReference type="ARBA" id="ARBA00022679"/>
    </source>
</evidence>
<dbReference type="RefSeq" id="WP_073008639.1">
    <property type="nucleotide sequence ID" value="NZ_FQXD01000008.1"/>
</dbReference>
<evidence type="ECO:0000256" key="5">
    <source>
        <dbReference type="ARBA" id="ARBA00022741"/>
    </source>
</evidence>
<dbReference type="InterPro" id="IPR049874">
    <property type="entry name" value="ROK_cs"/>
</dbReference>
<evidence type="ECO:0000256" key="2">
    <source>
        <dbReference type="ARBA" id="ARBA00006479"/>
    </source>
</evidence>
<evidence type="ECO:0000256" key="12">
    <source>
        <dbReference type="ARBA" id="ARBA00048451"/>
    </source>
</evidence>
<evidence type="ECO:0000313" key="14">
    <source>
        <dbReference type="Proteomes" id="UP000184079"/>
    </source>
</evidence>
<keyword evidence="4" id="KW-0479">Metal-binding</keyword>
<protein>
    <recommendedName>
        <fullName evidence="11">fructokinase</fullName>
        <ecNumber evidence="11">2.7.1.4</ecNumber>
    </recommendedName>
</protein>
<dbReference type="InterPro" id="IPR043129">
    <property type="entry name" value="ATPase_NBD"/>
</dbReference>
<dbReference type="GO" id="GO:0046872">
    <property type="term" value="F:metal ion binding"/>
    <property type="evidence" value="ECO:0007669"/>
    <property type="project" value="UniProtKB-KW"/>
</dbReference>
<evidence type="ECO:0000256" key="10">
    <source>
        <dbReference type="ARBA" id="ARBA00023277"/>
    </source>
</evidence>
<keyword evidence="8" id="KW-0067">ATP-binding</keyword>
<keyword evidence="10" id="KW-0119">Carbohydrate metabolism</keyword>
<dbReference type="SUPFAM" id="SSF53067">
    <property type="entry name" value="Actin-like ATPase domain"/>
    <property type="match status" value="1"/>
</dbReference>
<keyword evidence="5" id="KW-0547">Nucleotide-binding</keyword>
<dbReference type="PROSITE" id="PS01125">
    <property type="entry name" value="ROK"/>
    <property type="match status" value="1"/>
</dbReference>
<evidence type="ECO:0000256" key="9">
    <source>
        <dbReference type="ARBA" id="ARBA00022842"/>
    </source>
</evidence>
<dbReference type="PANTHER" id="PTHR42742">
    <property type="entry name" value="TRANSCRIPTIONAL REPRESSOR MPRA"/>
    <property type="match status" value="1"/>
</dbReference>
<evidence type="ECO:0000313" key="13">
    <source>
        <dbReference type="EMBL" id="SHH51567.1"/>
    </source>
</evidence>
<proteinExistence type="inferred from homology"/>
<evidence type="ECO:0000256" key="6">
    <source>
        <dbReference type="ARBA" id="ARBA00022777"/>
    </source>
</evidence>
<dbReference type="CDD" id="cd24067">
    <property type="entry name" value="ASKHA_NBD_ROK_BsFRK-like"/>
    <property type="match status" value="1"/>
</dbReference>